<reference evidence="2" key="1">
    <citation type="submission" date="2025-08" db="UniProtKB">
        <authorList>
            <consortium name="Ensembl"/>
        </authorList>
    </citation>
    <scope>IDENTIFICATION</scope>
</reference>
<evidence type="ECO:0000256" key="1">
    <source>
        <dbReference type="SAM" id="MobiDB-lite"/>
    </source>
</evidence>
<organism evidence="2 3">
    <name type="scientific">Neolamprologus brichardi</name>
    <name type="common">Fairy cichlid</name>
    <name type="synonym">Lamprologus brichardi</name>
    <dbReference type="NCBI Taxonomy" id="32507"/>
    <lineage>
        <taxon>Eukaryota</taxon>
        <taxon>Metazoa</taxon>
        <taxon>Chordata</taxon>
        <taxon>Craniata</taxon>
        <taxon>Vertebrata</taxon>
        <taxon>Euteleostomi</taxon>
        <taxon>Actinopterygii</taxon>
        <taxon>Neopterygii</taxon>
        <taxon>Teleostei</taxon>
        <taxon>Neoteleostei</taxon>
        <taxon>Acanthomorphata</taxon>
        <taxon>Ovalentaria</taxon>
        <taxon>Cichlomorphae</taxon>
        <taxon>Cichliformes</taxon>
        <taxon>Cichlidae</taxon>
        <taxon>African cichlids</taxon>
        <taxon>Pseudocrenilabrinae</taxon>
        <taxon>Lamprologini</taxon>
        <taxon>Neolamprologus</taxon>
    </lineage>
</organism>
<sequence length="301" mass="34321">MIHSDLIAKLSESSLYNYKNVLLSKFSSIFDSCLVHTSLTEHVVETGDAKPVNLPPYHTSPTKKNSLSTERPQKQDIGLTVYVAVDFVGPLPRTPAVNAYSIVFVDYLTEWVEANGKFVTDTFTNATEHANRTLKTAICTFVGDRHKLWDKFLPQICFLLHTPHDSTGMMPSMMFYGHDLRASPQEAHDHTRVALDFSHDRQKHYFDLRHRHTTFRVGYLVRVKTHPRSDAQSNFTAKLATLFEGPLCVSQRLSDVNYRLTWVDSSVSAGVYHVVNMQLFHTWDSLTSKGHSLEQEKKAFF</sequence>
<dbReference type="InterPro" id="IPR036397">
    <property type="entry name" value="RNaseH_sf"/>
</dbReference>
<dbReference type="STRING" id="32507.ENSNBRP00000028405"/>
<accession>A0A3Q4HWP0</accession>
<dbReference type="InterPro" id="IPR012337">
    <property type="entry name" value="RNaseH-like_sf"/>
</dbReference>
<dbReference type="PANTHER" id="PTHR37984">
    <property type="entry name" value="PROTEIN CBG26694"/>
    <property type="match status" value="1"/>
</dbReference>
<protein>
    <recommendedName>
        <fullName evidence="4">Integrase catalytic domain-containing protein</fullName>
    </recommendedName>
</protein>
<dbReference type="SUPFAM" id="SSF53098">
    <property type="entry name" value="Ribonuclease H-like"/>
    <property type="match status" value="1"/>
</dbReference>
<proteinExistence type="predicted"/>
<feature type="compositionally biased region" description="Polar residues" evidence="1">
    <location>
        <begin position="59"/>
        <end position="70"/>
    </location>
</feature>
<feature type="region of interest" description="Disordered" evidence="1">
    <location>
        <begin position="50"/>
        <end position="72"/>
    </location>
</feature>
<dbReference type="GO" id="GO:0003676">
    <property type="term" value="F:nucleic acid binding"/>
    <property type="evidence" value="ECO:0007669"/>
    <property type="project" value="InterPro"/>
</dbReference>
<evidence type="ECO:0000313" key="2">
    <source>
        <dbReference type="Ensembl" id="ENSNBRP00000028405.1"/>
    </source>
</evidence>
<dbReference type="Ensembl" id="ENSNBRT00000029149.1">
    <property type="protein sequence ID" value="ENSNBRP00000028405.1"/>
    <property type="gene ID" value="ENSNBRG00000021639.1"/>
</dbReference>
<keyword evidence="3" id="KW-1185">Reference proteome</keyword>
<dbReference type="Bgee" id="ENSNBRG00000021639">
    <property type="expression patterns" value="Expressed in blood"/>
</dbReference>
<evidence type="ECO:0008006" key="4">
    <source>
        <dbReference type="Google" id="ProtNLM"/>
    </source>
</evidence>
<dbReference type="AlphaFoldDB" id="A0A3Q4HWP0"/>
<dbReference type="InterPro" id="IPR050951">
    <property type="entry name" value="Retrovirus_Pol_polyprotein"/>
</dbReference>
<dbReference type="GeneTree" id="ENSGT00940000177377"/>
<dbReference type="Proteomes" id="UP000261580">
    <property type="component" value="Unassembled WGS sequence"/>
</dbReference>
<name>A0A3Q4HWP0_NEOBR</name>
<dbReference type="Gene3D" id="3.30.420.10">
    <property type="entry name" value="Ribonuclease H-like superfamily/Ribonuclease H"/>
    <property type="match status" value="1"/>
</dbReference>
<reference evidence="2" key="2">
    <citation type="submission" date="2025-09" db="UniProtKB">
        <authorList>
            <consortium name="Ensembl"/>
        </authorList>
    </citation>
    <scope>IDENTIFICATION</scope>
</reference>
<dbReference type="PANTHER" id="PTHR37984:SF5">
    <property type="entry name" value="PROTEIN NYNRIN-LIKE"/>
    <property type="match status" value="1"/>
</dbReference>
<evidence type="ECO:0000313" key="3">
    <source>
        <dbReference type="Proteomes" id="UP000261580"/>
    </source>
</evidence>